<protein>
    <submittedName>
        <fullName evidence="2">Ribonuclease H-like domain-containing protein</fullName>
    </submittedName>
</protein>
<reference evidence="2" key="2">
    <citation type="journal article" date="2023" name="IMA Fungus">
        <title>Comparative genomic study of the Penicillium genus elucidates a diverse pangenome and 15 lateral gene transfer events.</title>
        <authorList>
            <person name="Petersen C."/>
            <person name="Sorensen T."/>
            <person name="Nielsen M.R."/>
            <person name="Sondergaard T.E."/>
            <person name="Sorensen J.L."/>
            <person name="Fitzpatrick D.A."/>
            <person name="Frisvad J.C."/>
            <person name="Nielsen K.L."/>
        </authorList>
    </citation>
    <scope>NUCLEOTIDE SEQUENCE</scope>
    <source>
        <strain evidence="2">IBT 30069</strain>
    </source>
</reference>
<dbReference type="Pfam" id="PF00075">
    <property type="entry name" value="RNase_H"/>
    <property type="match status" value="1"/>
</dbReference>
<evidence type="ECO:0000313" key="2">
    <source>
        <dbReference type="EMBL" id="KAJ5113298.1"/>
    </source>
</evidence>
<comment type="caution">
    <text evidence="2">The sequence shown here is derived from an EMBL/GenBank/DDBJ whole genome shotgun (WGS) entry which is preliminary data.</text>
</comment>
<dbReference type="GO" id="GO:0004523">
    <property type="term" value="F:RNA-DNA hybrid ribonuclease activity"/>
    <property type="evidence" value="ECO:0007669"/>
    <property type="project" value="InterPro"/>
</dbReference>
<keyword evidence="3" id="KW-1185">Reference proteome</keyword>
<reference evidence="2" key="1">
    <citation type="submission" date="2022-11" db="EMBL/GenBank/DDBJ databases">
        <authorList>
            <person name="Petersen C."/>
        </authorList>
    </citation>
    <scope>NUCLEOTIDE SEQUENCE</scope>
    <source>
        <strain evidence="2">IBT 30069</strain>
    </source>
</reference>
<name>A0A9W9G7H6_9EURO</name>
<dbReference type="Proteomes" id="UP001149165">
    <property type="component" value="Unassembled WGS sequence"/>
</dbReference>
<proteinExistence type="predicted"/>
<dbReference type="OrthoDB" id="407198at2759"/>
<dbReference type="EMBL" id="JAPQKH010000002">
    <property type="protein sequence ID" value="KAJ5113298.1"/>
    <property type="molecule type" value="Genomic_DNA"/>
</dbReference>
<sequence>MEFPGPLREGLGTVIATRYEIPNQYSQLAPEVQFPPSISTRITPIVHRYINRTDDRCFLVYTAGSDQGRFRRSPRAGCGIAFAPTFVGNPMGGTASFLVEDRGPTGLLIPPTYERACIRAVIGALRAKDWKAEGCNRLVIGTNSPFVVNGATRFIINWYRYNWINQAGGVVQHRDLWLCLMGEVEKLHARGMAVQFWLIPRASNNEAENLALQAVEMDWPIPPEFTDVIPMSG</sequence>
<dbReference type="InterPro" id="IPR036397">
    <property type="entry name" value="RNaseH_sf"/>
</dbReference>
<dbReference type="PROSITE" id="PS50879">
    <property type="entry name" value="RNASE_H_1"/>
    <property type="match status" value="1"/>
</dbReference>
<accession>A0A9W9G7H6</accession>
<gene>
    <name evidence="2" type="ORF">N7456_001832</name>
</gene>
<dbReference type="InterPro" id="IPR012337">
    <property type="entry name" value="RNaseH-like_sf"/>
</dbReference>
<dbReference type="InterPro" id="IPR002156">
    <property type="entry name" value="RNaseH_domain"/>
</dbReference>
<feature type="domain" description="RNase H type-1" evidence="1">
    <location>
        <begin position="54"/>
        <end position="216"/>
    </location>
</feature>
<dbReference type="AlphaFoldDB" id="A0A9W9G7H6"/>
<organism evidence="2 3">
    <name type="scientific">Penicillium angulare</name>
    <dbReference type="NCBI Taxonomy" id="116970"/>
    <lineage>
        <taxon>Eukaryota</taxon>
        <taxon>Fungi</taxon>
        <taxon>Dikarya</taxon>
        <taxon>Ascomycota</taxon>
        <taxon>Pezizomycotina</taxon>
        <taxon>Eurotiomycetes</taxon>
        <taxon>Eurotiomycetidae</taxon>
        <taxon>Eurotiales</taxon>
        <taxon>Aspergillaceae</taxon>
        <taxon>Penicillium</taxon>
    </lineage>
</organism>
<dbReference type="SUPFAM" id="SSF53098">
    <property type="entry name" value="Ribonuclease H-like"/>
    <property type="match status" value="1"/>
</dbReference>
<evidence type="ECO:0000259" key="1">
    <source>
        <dbReference type="PROSITE" id="PS50879"/>
    </source>
</evidence>
<dbReference type="Gene3D" id="3.30.420.10">
    <property type="entry name" value="Ribonuclease H-like superfamily/Ribonuclease H"/>
    <property type="match status" value="1"/>
</dbReference>
<evidence type="ECO:0000313" key="3">
    <source>
        <dbReference type="Proteomes" id="UP001149165"/>
    </source>
</evidence>
<dbReference type="GO" id="GO:0003676">
    <property type="term" value="F:nucleic acid binding"/>
    <property type="evidence" value="ECO:0007669"/>
    <property type="project" value="InterPro"/>
</dbReference>